<dbReference type="Gene3D" id="3.40.50.300">
    <property type="entry name" value="P-loop containing nucleotide triphosphate hydrolases"/>
    <property type="match status" value="1"/>
</dbReference>
<dbReference type="Pfam" id="PF13872">
    <property type="entry name" value="AAA_34"/>
    <property type="match status" value="1"/>
</dbReference>
<dbReference type="GO" id="GO:0003676">
    <property type="term" value="F:nucleic acid binding"/>
    <property type="evidence" value="ECO:0007669"/>
    <property type="project" value="InterPro"/>
</dbReference>
<dbReference type="GO" id="GO:0032259">
    <property type="term" value="P:methylation"/>
    <property type="evidence" value="ECO:0007669"/>
    <property type="project" value="InterPro"/>
</dbReference>
<dbReference type="SUPFAM" id="SSF53335">
    <property type="entry name" value="S-adenosyl-L-methionine-dependent methyltransferases"/>
    <property type="match status" value="1"/>
</dbReference>
<evidence type="ECO:0000259" key="3">
    <source>
        <dbReference type="Pfam" id="PF13872"/>
    </source>
</evidence>
<feature type="domain" description="Strawberry notch AAA" evidence="3">
    <location>
        <begin position="410"/>
        <end position="737"/>
    </location>
</feature>
<evidence type="ECO:0000313" key="5">
    <source>
        <dbReference type="Proteomes" id="UP000538147"/>
    </source>
</evidence>
<dbReference type="RefSeq" id="WP_243452892.1">
    <property type="nucleotide sequence ID" value="NZ_JACIIV010000021.1"/>
</dbReference>
<name>A0A841LC62_9SPHN</name>
<proteinExistence type="inferred from homology"/>
<dbReference type="GO" id="GO:0006355">
    <property type="term" value="P:regulation of DNA-templated transcription"/>
    <property type="evidence" value="ECO:0007669"/>
    <property type="project" value="InterPro"/>
</dbReference>
<dbReference type="Proteomes" id="UP000538147">
    <property type="component" value="Unassembled WGS sequence"/>
</dbReference>
<dbReference type="InterPro" id="IPR002052">
    <property type="entry name" value="DNA_methylase_N6_adenine_CS"/>
</dbReference>
<evidence type="ECO:0000313" key="4">
    <source>
        <dbReference type="EMBL" id="MBB6228573.1"/>
    </source>
</evidence>
<dbReference type="PANTHER" id="PTHR12706">
    <property type="entry name" value="STRAWBERRY NOTCH-RELATED"/>
    <property type="match status" value="1"/>
</dbReference>
<dbReference type="InterPro" id="IPR027417">
    <property type="entry name" value="P-loop_NTPase"/>
</dbReference>
<dbReference type="SUPFAM" id="SSF52540">
    <property type="entry name" value="P-loop containing nucleoside triphosphate hydrolases"/>
    <property type="match status" value="1"/>
</dbReference>
<dbReference type="Pfam" id="PF13871">
    <property type="entry name" value="Helicase_C_4"/>
    <property type="match status" value="1"/>
</dbReference>
<organism evidence="4 5">
    <name type="scientific">Polymorphobacter multimanifer</name>
    <dbReference type="NCBI Taxonomy" id="1070431"/>
    <lineage>
        <taxon>Bacteria</taxon>
        <taxon>Pseudomonadati</taxon>
        <taxon>Pseudomonadota</taxon>
        <taxon>Alphaproteobacteria</taxon>
        <taxon>Sphingomonadales</taxon>
        <taxon>Sphingosinicellaceae</taxon>
        <taxon>Polymorphobacter</taxon>
    </lineage>
</organism>
<gene>
    <name evidence="4" type="ORF">FHS79_002763</name>
</gene>
<dbReference type="InterPro" id="IPR029063">
    <property type="entry name" value="SAM-dependent_MTases_sf"/>
</dbReference>
<dbReference type="Gene3D" id="3.40.50.150">
    <property type="entry name" value="Vaccinia Virus protein VP39"/>
    <property type="match status" value="1"/>
</dbReference>
<sequence>MTMQLDLVPTINSTARKADLLIKVAQLIAARLKARTEISRRDLTGFMESAFGTSDASGAWSMRDAYDAAEVAQVLLQLAETSDVFAPASPQSSLGAIEGLSYLLPTQTYRSETQVALQQFSTPAPLAFIAGFAARMGKGDTVIEPSAGTGLLAVQAVLAGANVLLNELDDQRAALLARVFQRLSLTRHDAAQIHDHIREPVSVVLMNPPYSKSAGIGDDAFAGARHLRAALMTLVDGGRCVAIMPSWFSPDASGAAGYGAVAKVVPPTFDMLCDGKFYAKHGTGITVRILVYDKGRTSETVRAVATHYSEAMHKIALVPERLPFVLPATKMAPHVAVTPTIKPAVRSASLLASSATKKPIAPRPPQLDLSGGDACEIPYTSRTKIRASAAPVGIYVPYRVARIDFENATDHPTPLVESLAMASIAPPPANYRPKLPLLASRALSAAQLETLIYAGQSFERDLPGRYQADEHGLQLTEHAEGAAYRAGFFLGDGTGAGKGRQVAGIVMDQWSKGNRRHVWVSKSAALLEDARRDWAALGGIGIDIQSLTDWGLGDPVTMDCGILFTTYATLRSSRPDKGSRLDQILKWLGAGDAEVPELAPAFEGLIVFDEAHAMANAAGSASTRGPVKGSEQGICGVRLQHLLPRARILYVSATGATDIANLAYATRLGLWGTGTAFESREIFMTQMREGGMAAMELVARDLKALGLYTSRALSFEGVEYDILDHQLTPAQISIYDTYCDAWEIIHQNLDIILEATNVVDAMSGKTLNGNAKGAALSRFESTKQRFFGQMLTAMKLPSLIPAIEADLARGDAVVIQLVSTAEAMLGRRLADLSPEERASLDIELSPREYVIDYLTNAFPTRAMEIYTDAEGFLRSRPAHDEDGNPLISSEAVAARDRLIEQLCALPAVSAALDEIIKHFSADMVAEVTGRTKRLITDRNGNQKLESRSPRTNLAETSAFMDGAKRIIVFSDAGGTGRSYHADKGARNQARRIHYLLEPGWRADAAIQGLGRSHRTHQASAPLFRPVTTDVKGEKRFISTIARRLDSLGALTRGQRQTGGQNLFNAADNLESAHAKEALNRWYHLLYEKKLTSIDFATFERKSGLKLTDVDGGGLKDDLPPIQRWLNRLLAFPIALQNAVFDEYLGLVEARIDALREAGKLDVGVETIVAERMVEIERHLLRRDVDTGAESHLLRLEMHFRPRILSFERMMATSGTRRGVRWLRNGRSHMVAAAVPGVSVMADDGAVLPVEHLIRPTKAERIKRSTLEESHWEEIELGMFEPLWHAEAAAAAERMEIETINIATGLLLPIWNKLPRDEVRVWRIADKAGQSWLGRIVPDADLGELSTKLGIAIKIDVDPEVLVKSAIAQGRKVDLPGTEMSIWPSLVNGSRRIELKGFAPEKLDWYKSLGGFTEIISYKTRLFLPADRAAGIISTVIDRDAPHQLAAA</sequence>
<keyword evidence="5" id="KW-1185">Reference proteome</keyword>
<protein>
    <recommendedName>
        <fullName evidence="6">Methylase</fullName>
    </recommendedName>
</protein>
<evidence type="ECO:0008006" key="6">
    <source>
        <dbReference type="Google" id="ProtNLM"/>
    </source>
</evidence>
<reference evidence="4 5" key="1">
    <citation type="submission" date="2020-08" db="EMBL/GenBank/DDBJ databases">
        <title>Genomic Encyclopedia of Type Strains, Phase IV (KMG-IV): sequencing the most valuable type-strain genomes for metagenomic binning, comparative biology and taxonomic classification.</title>
        <authorList>
            <person name="Goeker M."/>
        </authorList>
    </citation>
    <scope>NUCLEOTIDE SEQUENCE [LARGE SCALE GENOMIC DNA]</scope>
    <source>
        <strain evidence="4 5">DSM 102189</strain>
    </source>
</reference>
<dbReference type="PANTHER" id="PTHR12706:SF30">
    <property type="entry name" value="PROTEIN STRAWBERRY NOTCH-RELATED"/>
    <property type="match status" value="1"/>
</dbReference>
<dbReference type="PROSITE" id="PS00092">
    <property type="entry name" value="N6_MTASE"/>
    <property type="match status" value="1"/>
</dbReference>
<dbReference type="InterPro" id="IPR026937">
    <property type="entry name" value="SBNO_Helicase_C_dom"/>
</dbReference>
<accession>A0A841LC62</accession>
<comment type="similarity">
    <text evidence="1">Belongs to the SBNO family.</text>
</comment>
<dbReference type="InterPro" id="IPR039187">
    <property type="entry name" value="SNO_AAA"/>
</dbReference>
<evidence type="ECO:0000259" key="2">
    <source>
        <dbReference type="Pfam" id="PF13871"/>
    </source>
</evidence>
<dbReference type="GO" id="GO:0008168">
    <property type="term" value="F:methyltransferase activity"/>
    <property type="evidence" value="ECO:0007669"/>
    <property type="project" value="InterPro"/>
</dbReference>
<dbReference type="EMBL" id="JACIIV010000021">
    <property type="protein sequence ID" value="MBB6228573.1"/>
    <property type="molecule type" value="Genomic_DNA"/>
</dbReference>
<dbReference type="InterPro" id="IPR026741">
    <property type="entry name" value="SNO"/>
</dbReference>
<evidence type="ECO:0000256" key="1">
    <source>
        <dbReference type="ARBA" id="ARBA00006992"/>
    </source>
</evidence>
<feature type="domain" description="Strawberry notch helicase C" evidence="2">
    <location>
        <begin position="911"/>
        <end position="1166"/>
    </location>
</feature>
<comment type="caution">
    <text evidence="4">The sequence shown here is derived from an EMBL/GenBank/DDBJ whole genome shotgun (WGS) entry which is preliminary data.</text>
</comment>